<evidence type="ECO:0000313" key="1">
    <source>
        <dbReference type="EMBL" id="MBW87262.1"/>
    </source>
</evidence>
<dbReference type="EMBL" id="GGEC01006780">
    <property type="protein sequence ID" value="MBW87263.1"/>
    <property type="molecule type" value="Transcribed_RNA"/>
</dbReference>
<accession>A0A2P2J1A8</accession>
<proteinExistence type="predicted"/>
<dbReference type="AlphaFoldDB" id="A0A2P2J1A8"/>
<dbReference type="EMBL" id="GGEC01006779">
    <property type="protein sequence ID" value="MBW87262.1"/>
    <property type="molecule type" value="Transcribed_RNA"/>
</dbReference>
<sequence length="111" mass="13098">MHPKMDFASFTNLMMKIGRLTNCHHHLIRKDKIKDIQLIHHVRERIEYLRPQHILSREIFLLPPLQLQTVVLLPLLRLATTVCLQCIVHRCISPMRRQAPCGVLFIKLYQG</sequence>
<protein>
    <submittedName>
        <fullName evidence="1">Uncharacterized protein LOC105645596 isoform X2</fullName>
    </submittedName>
</protein>
<reference evidence="1" key="1">
    <citation type="submission" date="2018-02" db="EMBL/GenBank/DDBJ databases">
        <title>Rhizophora mucronata_Transcriptome.</title>
        <authorList>
            <person name="Meera S.P."/>
            <person name="Sreeshan A."/>
            <person name="Augustine A."/>
        </authorList>
    </citation>
    <scope>NUCLEOTIDE SEQUENCE</scope>
    <source>
        <tissue evidence="1">Leaf</tissue>
    </source>
</reference>
<name>A0A2P2J1A8_RHIMU</name>
<organism evidence="1">
    <name type="scientific">Rhizophora mucronata</name>
    <name type="common">Asiatic mangrove</name>
    <dbReference type="NCBI Taxonomy" id="61149"/>
    <lineage>
        <taxon>Eukaryota</taxon>
        <taxon>Viridiplantae</taxon>
        <taxon>Streptophyta</taxon>
        <taxon>Embryophyta</taxon>
        <taxon>Tracheophyta</taxon>
        <taxon>Spermatophyta</taxon>
        <taxon>Magnoliopsida</taxon>
        <taxon>eudicotyledons</taxon>
        <taxon>Gunneridae</taxon>
        <taxon>Pentapetalae</taxon>
        <taxon>rosids</taxon>
        <taxon>fabids</taxon>
        <taxon>Malpighiales</taxon>
        <taxon>Rhizophoraceae</taxon>
        <taxon>Rhizophora</taxon>
    </lineage>
</organism>